<dbReference type="Proteomes" id="UP000018211">
    <property type="component" value="Unassembled WGS sequence"/>
</dbReference>
<evidence type="ECO:0000256" key="3">
    <source>
        <dbReference type="PIRSR" id="PIRSR039026-2"/>
    </source>
</evidence>
<dbReference type="PIRSF" id="PIRSF039026">
    <property type="entry name" value="SiaP"/>
    <property type="match status" value="1"/>
</dbReference>
<sequence length="352" mass="39041">MKKYIGKSTVAIAVTTALLALPVHADKVLLKTPVAIGTHLPALGTPMKWVSKQLPVASGGSVKMKVYEPGKLVAANEILDAVSTGKVNAGYTTAGYWKGKIPAAPLFSAVPFGPEAPEYMAWLYFGNGNKLYQEMYDQAGYNVKVLPCAINSPETSGWFAKPINKPEDLKGLNMRFFGFGAQIMEKLGVSTVQLPGGEIFGALEKGAIDATEFSQPAVDQRLGFHKIVKYNYFPGWHQQSTVWELLINKDTWNKMDANQQGAVETVCMASMTYSMAEGESLQYDAMLKAKESGVKQLYWSQDMLDLFENTWLDVVEEQKKDPFFNKVWADLTQFRANYKVWSDKAFLPRTGE</sequence>
<dbReference type="CDD" id="cd13604">
    <property type="entry name" value="PBP2_TRAP_ketoacid_lactate_like"/>
    <property type="match status" value="1"/>
</dbReference>
<keyword evidence="3" id="KW-0479">Metal-binding</keyword>
<gene>
    <name evidence="5" type="ORF">VIBNISOn1_820121</name>
</gene>
<dbReference type="EMBL" id="CAOF01000178">
    <property type="protein sequence ID" value="CCO49438.1"/>
    <property type="molecule type" value="Genomic_DNA"/>
</dbReference>
<dbReference type="NCBIfam" id="NF037995">
    <property type="entry name" value="TRAP_S1"/>
    <property type="match status" value="1"/>
</dbReference>
<dbReference type="InterPro" id="IPR026289">
    <property type="entry name" value="SBP_TakP-like"/>
</dbReference>
<reference evidence="5 6" key="1">
    <citation type="journal article" date="2013" name="ISME J.">
        <title>Comparative genomics of pathogenic lineages of Vibrio nigripulchritudo identifies virulence-associated traits.</title>
        <authorList>
            <person name="Goudenege D."/>
            <person name="Labreuche Y."/>
            <person name="Krin E."/>
            <person name="Ansquer D."/>
            <person name="Mangenot S."/>
            <person name="Calteau A."/>
            <person name="Medigue C."/>
            <person name="Mazel D."/>
            <person name="Polz M.F."/>
            <person name="Le Roux F."/>
        </authorList>
    </citation>
    <scope>NUCLEOTIDE SEQUENCE [LARGE SCALE GENOMIC DNA]</scope>
    <source>
        <strain evidence="5 6">SOn1</strain>
    </source>
</reference>
<dbReference type="InterPro" id="IPR038404">
    <property type="entry name" value="TRAP_DctP_sf"/>
</dbReference>
<name>A0AAV2VXF9_9VIBR</name>
<proteinExistence type="predicted"/>
<dbReference type="GO" id="GO:0046872">
    <property type="term" value="F:metal ion binding"/>
    <property type="evidence" value="ECO:0007669"/>
    <property type="project" value="UniProtKB-KW"/>
</dbReference>
<dbReference type="AlphaFoldDB" id="A0AAV2VXF9"/>
<dbReference type="RefSeq" id="WP_022613552.1">
    <property type="nucleotide sequence ID" value="NZ_LK391965.1"/>
</dbReference>
<accession>A0AAV2VXF9</accession>
<dbReference type="Gene3D" id="3.40.190.170">
    <property type="entry name" value="Bacterial extracellular solute-binding protein, family 7"/>
    <property type="match status" value="1"/>
</dbReference>
<evidence type="ECO:0000256" key="1">
    <source>
        <dbReference type="ARBA" id="ARBA00022729"/>
    </source>
</evidence>
<organism evidence="5 6">
    <name type="scientific">Vibrio nigripulchritudo SOn1</name>
    <dbReference type="NCBI Taxonomy" id="1238450"/>
    <lineage>
        <taxon>Bacteria</taxon>
        <taxon>Pseudomonadati</taxon>
        <taxon>Pseudomonadota</taxon>
        <taxon>Gammaproteobacteria</taxon>
        <taxon>Vibrionales</taxon>
        <taxon>Vibrionaceae</taxon>
        <taxon>Vibrio</taxon>
    </lineage>
</organism>
<protein>
    <submittedName>
        <fullName evidence="5">TRAP-type mannitol/chloroaromatic compound transport system, periplasmic component</fullName>
    </submittedName>
</protein>
<dbReference type="PANTHER" id="PTHR33376:SF5">
    <property type="entry name" value="EXTRACYTOPLASMIC SOLUTE RECEPTOR PROTEIN"/>
    <property type="match status" value="1"/>
</dbReference>
<evidence type="ECO:0000313" key="6">
    <source>
        <dbReference type="Proteomes" id="UP000018211"/>
    </source>
</evidence>
<feature type="binding site" evidence="2">
    <location>
        <position position="154"/>
    </location>
    <ligand>
        <name>substrate</name>
    </ligand>
</feature>
<keyword evidence="1 4" id="KW-0732">Signal</keyword>
<evidence type="ECO:0000313" key="5">
    <source>
        <dbReference type="EMBL" id="CCO49438.1"/>
    </source>
</evidence>
<feature type="binding site" evidence="3">
    <location>
        <position position="213"/>
    </location>
    <ligand>
        <name>Na(+)</name>
        <dbReference type="ChEBI" id="CHEBI:29101"/>
    </ligand>
</feature>
<feature type="chain" id="PRO_5043965801" evidence="4">
    <location>
        <begin position="26"/>
        <end position="352"/>
    </location>
</feature>
<feature type="binding site" evidence="3">
    <location>
        <position position="238"/>
    </location>
    <ligand>
        <name>substrate</name>
    </ligand>
</feature>
<dbReference type="GO" id="GO:0031317">
    <property type="term" value="C:tripartite ATP-independent periplasmic transporter complex"/>
    <property type="evidence" value="ECO:0007669"/>
    <property type="project" value="InterPro"/>
</dbReference>
<dbReference type="PANTHER" id="PTHR33376">
    <property type="match status" value="1"/>
</dbReference>
<dbReference type="InterPro" id="IPR018389">
    <property type="entry name" value="DctP_fam"/>
</dbReference>
<feature type="signal peptide" evidence="4">
    <location>
        <begin position="1"/>
        <end position="25"/>
    </location>
</feature>
<evidence type="ECO:0000256" key="2">
    <source>
        <dbReference type="PIRSR" id="PIRSR039026-1"/>
    </source>
</evidence>
<dbReference type="Gene3D" id="3.40.190.10">
    <property type="entry name" value="Periplasmic binding protein-like II"/>
    <property type="match status" value="1"/>
</dbReference>
<evidence type="ECO:0000256" key="4">
    <source>
        <dbReference type="SAM" id="SignalP"/>
    </source>
</evidence>
<feature type="binding site" evidence="3">
    <location>
        <position position="212"/>
    </location>
    <ligand>
        <name>substrate</name>
    </ligand>
</feature>
<dbReference type="Pfam" id="PF03480">
    <property type="entry name" value="DctP"/>
    <property type="match status" value="1"/>
</dbReference>
<dbReference type="GO" id="GO:0055085">
    <property type="term" value="P:transmembrane transport"/>
    <property type="evidence" value="ECO:0007669"/>
    <property type="project" value="InterPro"/>
</dbReference>
<feature type="binding site" evidence="2">
    <location>
        <position position="175"/>
    </location>
    <ligand>
        <name>substrate</name>
    </ligand>
</feature>
<comment type="caution">
    <text evidence="5">The sequence shown here is derived from an EMBL/GenBank/DDBJ whole genome shotgun (WGS) entry which is preliminary data.</text>
</comment>